<dbReference type="KEGG" id="egl:EGR_07455"/>
<dbReference type="RefSeq" id="XP_024348910.1">
    <property type="nucleotide sequence ID" value="XM_024496704.1"/>
</dbReference>
<dbReference type="CTD" id="36343170"/>
<protein>
    <submittedName>
        <fullName evidence="1">Uncharacterized protein</fullName>
    </submittedName>
</protein>
<dbReference type="Proteomes" id="UP000019149">
    <property type="component" value="Unassembled WGS sequence"/>
</dbReference>
<organism evidence="1 2">
    <name type="scientific">Echinococcus granulosus</name>
    <name type="common">Hydatid tapeworm</name>
    <dbReference type="NCBI Taxonomy" id="6210"/>
    <lineage>
        <taxon>Eukaryota</taxon>
        <taxon>Metazoa</taxon>
        <taxon>Spiralia</taxon>
        <taxon>Lophotrochozoa</taxon>
        <taxon>Platyhelminthes</taxon>
        <taxon>Cestoda</taxon>
        <taxon>Eucestoda</taxon>
        <taxon>Cyclophyllidea</taxon>
        <taxon>Taeniidae</taxon>
        <taxon>Echinococcus</taxon>
        <taxon>Echinococcus granulosus group</taxon>
    </lineage>
</organism>
<name>W6UW62_ECHGR</name>
<reference evidence="1 2" key="1">
    <citation type="journal article" date="2013" name="Nat. Genet.">
        <title>The genome of the hydatid tapeworm Echinococcus granulosus.</title>
        <authorList>
            <person name="Zheng H."/>
            <person name="Zhang W."/>
            <person name="Zhang L."/>
            <person name="Zhang Z."/>
            <person name="Li J."/>
            <person name="Lu G."/>
            <person name="Zhu Y."/>
            <person name="Wang Y."/>
            <person name="Huang Y."/>
            <person name="Liu J."/>
            <person name="Kang H."/>
            <person name="Chen J."/>
            <person name="Wang L."/>
            <person name="Chen A."/>
            <person name="Yu S."/>
            <person name="Gao Z."/>
            <person name="Jin L."/>
            <person name="Gu W."/>
            <person name="Wang Z."/>
            <person name="Zhao L."/>
            <person name="Shi B."/>
            <person name="Wen H."/>
            <person name="Lin R."/>
            <person name="Jones M.K."/>
            <person name="Brejova B."/>
            <person name="Vinar T."/>
            <person name="Zhao G."/>
            <person name="McManus D.P."/>
            <person name="Chen Z."/>
            <person name="Zhou Y."/>
            <person name="Wang S."/>
        </authorList>
    </citation>
    <scope>NUCLEOTIDE SEQUENCE [LARGE SCALE GENOMIC DNA]</scope>
</reference>
<dbReference type="GeneID" id="36343170"/>
<comment type="caution">
    <text evidence="1">The sequence shown here is derived from an EMBL/GenBank/DDBJ whole genome shotgun (WGS) entry which is preliminary data.</text>
</comment>
<gene>
    <name evidence="1" type="ORF">EGR_07455</name>
</gene>
<sequence length="70" mass="7966">MVIAELLEAVVFEMEFKFKIPISWDYHGMNVEMSTDSRIQVRISHMAHERFAGLSSNGAKLDGSFDIFKG</sequence>
<accession>W6UW62</accession>
<proteinExistence type="predicted"/>
<keyword evidence="2" id="KW-1185">Reference proteome</keyword>
<evidence type="ECO:0000313" key="2">
    <source>
        <dbReference type="Proteomes" id="UP000019149"/>
    </source>
</evidence>
<evidence type="ECO:0000313" key="1">
    <source>
        <dbReference type="EMBL" id="EUB57714.1"/>
    </source>
</evidence>
<dbReference type="AlphaFoldDB" id="W6UW62"/>
<dbReference type="EMBL" id="APAU02000077">
    <property type="protein sequence ID" value="EUB57714.1"/>
    <property type="molecule type" value="Genomic_DNA"/>
</dbReference>